<dbReference type="EMBL" id="JAUUTY010000002">
    <property type="protein sequence ID" value="KAK1680156.1"/>
    <property type="molecule type" value="Genomic_DNA"/>
</dbReference>
<evidence type="ECO:0000313" key="3">
    <source>
        <dbReference type="Proteomes" id="UP001231189"/>
    </source>
</evidence>
<name>A0AAD8TEG9_LOLMU</name>
<accession>A0AAD8TEG9</accession>
<dbReference type="Proteomes" id="UP001231189">
    <property type="component" value="Unassembled WGS sequence"/>
</dbReference>
<comment type="caution">
    <text evidence="2">The sequence shown here is derived from an EMBL/GenBank/DDBJ whole genome shotgun (WGS) entry which is preliminary data.</text>
</comment>
<gene>
    <name evidence="2" type="ORF">QYE76_041004</name>
</gene>
<feature type="region of interest" description="Disordered" evidence="1">
    <location>
        <begin position="71"/>
        <end position="137"/>
    </location>
</feature>
<feature type="region of interest" description="Disordered" evidence="1">
    <location>
        <begin position="1"/>
        <end position="56"/>
    </location>
</feature>
<feature type="compositionally biased region" description="Acidic residues" evidence="1">
    <location>
        <begin position="18"/>
        <end position="43"/>
    </location>
</feature>
<evidence type="ECO:0000313" key="2">
    <source>
        <dbReference type="EMBL" id="KAK1680156.1"/>
    </source>
</evidence>
<feature type="compositionally biased region" description="Basic and acidic residues" evidence="1">
    <location>
        <begin position="71"/>
        <end position="81"/>
    </location>
</feature>
<feature type="compositionally biased region" description="Basic and acidic residues" evidence="1">
    <location>
        <begin position="44"/>
        <end position="56"/>
    </location>
</feature>
<feature type="compositionally biased region" description="Gly residues" evidence="1">
    <location>
        <begin position="1"/>
        <end position="11"/>
    </location>
</feature>
<evidence type="ECO:0000256" key="1">
    <source>
        <dbReference type="SAM" id="MobiDB-lite"/>
    </source>
</evidence>
<proteinExistence type="predicted"/>
<reference evidence="2" key="1">
    <citation type="submission" date="2023-07" db="EMBL/GenBank/DDBJ databases">
        <title>A chromosome-level genome assembly of Lolium multiflorum.</title>
        <authorList>
            <person name="Chen Y."/>
            <person name="Copetti D."/>
            <person name="Kolliker R."/>
            <person name="Studer B."/>
        </authorList>
    </citation>
    <scope>NUCLEOTIDE SEQUENCE</scope>
    <source>
        <strain evidence="2">02402/16</strain>
        <tissue evidence="2">Leaf</tissue>
    </source>
</reference>
<feature type="compositionally biased region" description="Basic and acidic residues" evidence="1">
    <location>
        <begin position="109"/>
        <end position="125"/>
    </location>
</feature>
<keyword evidence="3" id="KW-1185">Reference proteome</keyword>
<dbReference type="AlphaFoldDB" id="A0AAD8TEG9"/>
<organism evidence="2 3">
    <name type="scientific">Lolium multiflorum</name>
    <name type="common">Italian ryegrass</name>
    <name type="synonym">Lolium perenne subsp. multiflorum</name>
    <dbReference type="NCBI Taxonomy" id="4521"/>
    <lineage>
        <taxon>Eukaryota</taxon>
        <taxon>Viridiplantae</taxon>
        <taxon>Streptophyta</taxon>
        <taxon>Embryophyta</taxon>
        <taxon>Tracheophyta</taxon>
        <taxon>Spermatophyta</taxon>
        <taxon>Magnoliopsida</taxon>
        <taxon>Liliopsida</taxon>
        <taxon>Poales</taxon>
        <taxon>Poaceae</taxon>
        <taxon>BOP clade</taxon>
        <taxon>Pooideae</taxon>
        <taxon>Poodae</taxon>
        <taxon>Poeae</taxon>
        <taxon>Poeae Chloroplast Group 2 (Poeae type)</taxon>
        <taxon>Loliodinae</taxon>
        <taxon>Loliinae</taxon>
        <taxon>Lolium</taxon>
    </lineage>
</organism>
<sequence>MGGGRTVGGGMMEAPKDVEEEAPMEEEEAEAEETEVEDDDDDEFKWFDDDGPHPDEIADQQRALVVIRGDLRSPPHHEHIAKYGGSGRHHGGSRTQGRGRGSMEENVEDKETRQEDRLPHRHYAEDDGLPPYPAGPIALPVLARRPKEHQI</sequence>
<protein>
    <submittedName>
        <fullName evidence="2">Uncharacterized protein</fullName>
    </submittedName>
</protein>